<dbReference type="GO" id="GO:0006571">
    <property type="term" value="P:tyrosine biosynthetic process"/>
    <property type="evidence" value="ECO:0007669"/>
    <property type="project" value="InterPro"/>
</dbReference>
<evidence type="ECO:0000313" key="2">
    <source>
        <dbReference type="EMBL" id="RYR53882.1"/>
    </source>
</evidence>
<feature type="compositionally biased region" description="Low complexity" evidence="1">
    <location>
        <begin position="459"/>
        <end position="474"/>
    </location>
</feature>
<dbReference type="EMBL" id="SDMP01000006">
    <property type="protein sequence ID" value="RYR53882.1"/>
    <property type="molecule type" value="Genomic_DNA"/>
</dbReference>
<dbReference type="Proteomes" id="UP000289738">
    <property type="component" value="Chromosome A06"/>
</dbReference>
<evidence type="ECO:0008006" key="4">
    <source>
        <dbReference type="Google" id="ProtNLM"/>
    </source>
</evidence>
<evidence type="ECO:0000313" key="3">
    <source>
        <dbReference type="Proteomes" id="UP000289738"/>
    </source>
</evidence>
<organism evidence="2 3">
    <name type="scientific">Arachis hypogaea</name>
    <name type="common">Peanut</name>
    <dbReference type="NCBI Taxonomy" id="3818"/>
    <lineage>
        <taxon>Eukaryota</taxon>
        <taxon>Viridiplantae</taxon>
        <taxon>Streptophyta</taxon>
        <taxon>Embryophyta</taxon>
        <taxon>Tracheophyta</taxon>
        <taxon>Spermatophyta</taxon>
        <taxon>Magnoliopsida</taxon>
        <taxon>eudicotyledons</taxon>
        <taxon>Gunneridae</taxon>
        <taxon>Pentapetalae</taxon>
        <taxon>rosids</taxon>
        <taxon>fabids</taxon>
        <taxon>Fabales</taxon>
        <taxon>Fabaceae</taxon>
        <taxon>Papilionoideae</taxon>
        <taxon>50 kb inversion clade</taxon>
        <taxon>dalbergioids sensu lato</taxon>
        <taxon>Dalbergieae</taxon>
        <taxon>Pterocarpus clade</taxon>
        <taxon>Arachis</taxon>
    </lineage>
</organism>
<protein>
    <recommendedName>
        <fullName evidence="4">Prephenate/arogenate dehydrogenase domain-containing protein</fullName>
    </recommendedName>
</protein>
<dbReference type="STRING" id="3818.A0A445CSI2"/>
<dbReference type="PANTHER" id="PTHR43207:SF4">
    <property type="entry name" value="AROGENATE DEHYDROGENASE 2, CHLOROPLASTIC"/>
    <property type="match status" value="1"/>
</dbReference>
<dbReference type="InterPro" id="IPR045011">
    <property type="entry name" value="TYRAAT1/2"/>
</dbReference>
<accession>A0A445CSI2</accession>
<evidence type="ECO:0000256" key="1">
    <source>
        <dbReference type="SAM" id="MobiDB-lite"/>
    </source>
</evidence>
<dbReference type="AlphaFoldDB" id="A0A445CSI2"/>
<comment type="caution">
    <text evidence="2">The sequence shown here is derived from an EMBL/GenBank/DDBJ whole genome shotgun (WGS) entry which is preliminary data.</text>
</comment>
<feature type="region of interest" description="Disordered" evidence="1">
    <location>
        <begin position="1"/>
        <end position="20"/>
    </location>
</feature>
<reference evidence="2 3" key="1">
    <citation type="submission" date="2019-01" db="EMBL/GenBank/DDBJ databases">
        <title>Sequencing of cultivated peanut Arachis hypogaea provides insights into genome evolution and oil improvement.</title>
        <authorList>
            <person name="Chen X."/>
        </authorList>
    </citation>
    <scope>NUCLEOTIDE SEQUENCE [LARGE SCALE GENOMIC DNA]</scope>
    <source>
        <strain evidence="3">cv. Fuhuasheng</strain>
        <tissue evidence="2">Leaves</tissue>
    </source>
</reference>
<gene>
    <name evidence="2" type="ORF">Ahy_A06g029125</name>
</gene>
<proteinExistence type="predicted"/>
<sequence length="834" mass="94160">MSSPSKNSPRSSSLSSSSPISMSSALTRCLELSTHLTDGRASLSSLRFFEKVRILDEEHRISHCEKFLNTFDREGYRIVEMSYEDHNPYTTGSQFITHTVGRILQGLKLESMPINMNYLPLYHATTVRILKPSKLNPYCTSSTYRKLRVRAVDVAQLFNYISKLVKEFTISQLLKIIIVGFSNFRQFFAATLVCQGHTVLAHSRFDHYAVARKLGVSFFQNPDDLSKEHPECLKCNTLFVDVLSVKEFPKKLLLELLPSDFDVLCTHPMFGPKSSPVRWTVLPFIFEKVRTINEEHCVSRHEKFCNAFAREGYSMVKKSCEDHNAYAASLKFIIDTVERIFQGLKLESTPINMNFLPLHHTTIVRTLKPVFELRRNPLLLKSATTNLSEPPPKQLCSTLQPSILHPPFNHFIDYTVRRILNRHSLLSSTFSLPIPIDHPPPTNHSTCTPSMPLNTLTTSQSSPRSSLSPSASRLQLSPSFPAATLVCQGHTSSLNPDLTTPLQLENLVYHSSEIATTYGKSIPNTCSSRSFFSSSSSTLSSLLSSPSKNYPRSSSLSYSPPILTSSTRLTFIFEKVGILDEEHRISCCAKFPNTFVREGHRMAQMSRINHDLYAPDLHFITHTVGRILKGLMLESTPINPNFLFFHRTTTVRTLKLTIRHIFSRHSLLSSTISLPSKLNSYCSSSTYRPLRVRAIGTTQLFDYESKLAKEFIISSASRSQLSASATSSIYQGHTVLAHSCSDHSTAVRKLSVSFFRNPDDLCEEHPEVILLYSSIISTKHVFITLPLQHLNCRTLFVDILYVKEFPKKLLIELFPSDFNVLCTHPMFGPESAPN</sequence>
<keyword evidence="3" id="KW-1185">Reference proteome</keyword>
<dbReference type="PANTHER" id="PTHR43207">
    <property type="entry name" value="AROGENATE DEHYDROGENASE-RELATED"/>
    <property type="match status" value="1"/>
</dbReference>
<feature type="compositionally biased region" description="Polar residues" evidence="1">
    <location>
        <begin position="443"/>
        <end position="458"/>
    </location>
</feature>
<feature type="region of interest" description="Disordered" evidence="1">
    <location>
        <begin position="437"/>
        <end position="474"/>
    </location>
</feature>
<dbReference type="Gene3D" id="3.40.50.720">
    <property type="entry name" value="NAD(P)-binding Rossmann-like Domain"/>
    <property type="match status" value="2"/>
</dbReference>
<dbReference type="GO" id="GO:0033730">
    <property type="term" value="F:arogenate dehydrogenase (NADP+) activity"/>
    <property type="evidence" value="ECO:0007669"/>
    <property type="project" value="InterPro"/>
</dbReference>
<name>A0A445CSI2_ARAHY</name>
<dbReference type="InterPro" id="IPR036291">
    <property type="entry name" value="NAD(P)-bd_dom_sf"/>
</dbReference>
<dbReference type="SUPFAM" id="SSF51735">
    <property type="entry name" value="NAD(P)-binding Rossmann-fold domains"/>
    <property type="match status" value="2"/>
</dbReference>